<reference evidence="2" key="1">
    <citation type="journal article" date="2022" name="G3 (Bethesda)">
        <title>High quality genome of the basidiomycete yeast Dioszegia hungarica PDD-24b-2 isolated from cloud water.</title>
        <authorList>
            <person name="Jarrige D."/>
            <person name="Haridas S."/>
            <person name="Bleykasten-Grosshans C."/>
            <person name="Joly M."/>
            <person name="Nadalig T."/>
            <person name="Sancelme M."/>
            <person name="Vuilleumier S."/>
            <person name="Grigoriev I.V."/>
            <person name="Amato P."/>
            <person name="Bringel F."/>
        </authorList>
    </citation>
    <scope>NUCLEOTIDE SEQUENCE</scope>
    <source>
        <strain evidence="2">PDD-24b-2</strain>
    </source>
</reference>
<dbReference type="GeneID" id="77731004"/>
<feature type="compositionally biased region" description="Basic and acidic residues" evidence="1">
    <location>
        <begin position="281"/>
        <end position="311"/>
    </location>
</feature>
<dbReference type="EMBL" id="JAKWFO010000002">
    <property type="protein sequence ID" value="KAI9638977.1"/>
    <property type="molecule type" value="Genomic_DNA"/>
</dbReference>
<dbReference type="PANTHER" id="PTHR34706:SF1">
    <property type="entry name" value="VWFA DOMAIN-CONTAINING PROTEIN"/>
    <property type="match status" value="1"/>
</dbReference>
<comment type="caution">
    <text evidence="2">The sequence shown here is derived from an EMBL/GenBank/DDBJ whole genome shotgun (WGS) entry which is preliminary data.</text>
</comment>
<name>A0AA38HFC9_9TREE</name>
<feature type="compositionally biased region" description="Low complexity" evidence="1">
    <location>
        <begin position="131"/>
        <end position="140"/>
    </location>
</feature>
<sequence length="754" mass="82289">MSSSASFGPYASPSLSAVSAVSGTTSRTTPVAMYRAASHVESRPRYNVEPMVSNASVHWALLHRYARDPEYVKAVIRSYIEVKKARGRLTNDISMKLNYIEQDLPQHAEAFHAVRAEYRLPPSRVLPASTLTASTSRLSSNPSVSRISQSTPPHSPRRSTDRPRPSAATPLAQPLPAEFRVRPDAGNEELPPPPYARQDPEPDSTRMLQERLAAEAQATLPPDTAPPSSPAPRRTEPIQVWPTPPGPPPQTQNQRAELGTRRPSQAQRPISPPHPPEDDEIARAYEENQLEEAKRASMIAERERLEVEEAMRLSMADAGPSRPSGLPPHIETDEGLQRRVSSYAPTTLASPQLPPPNRRVVSDYQAQPEPDVPSMTAGMSQLSVPGGPSLMDFDEGNPSFDQPPMVPQKTGAVIQSRNPFFHPSDDPGPSLPSTQLDPSPVMRQSSDSSFRDQAGSSRTLTSYSAPTGRALPRIPRAVPTLPEASDNASVAAEQPLTSADDPAATTADVNDPLHALEYYQTVFIIDDSPSIAGEAWQVATQVFSQVAHTAMKYSAEGIDVYFTNSKRVGRELRTADDVEELLAGLQARGTASTGHRLKAILRDHTDRLTPPDVTSPGRQPRRETKPMNLIIITDGVCARSTLQRKQHAELHSISRAELIDNVTEDDLEGVIVQCAKELDRAGHPASQIGIQLLQIGQDLDARAALQELDDGLAGTYGIRDMVDLVVHDEAELSIERINKVLFGGIDRNWDDYTA</sequence>
<feature type="region of interest" description="Disordered" evidence="1">
    <location>
        <begin position="131"/>
        <end position="506"/>
    </location>
</feature>
<accession>A0AA38HFC9</accession>
<feature type="compositionally biased region" description="Low complexity" evidence="1">
    <location>
        <begin position="495"/>
        <end position="506"/>
    </location>
</feature>
<protein>
    <recommendedName>
        <fullName evidence="4">VWFA domain-containing protein</fullName>
    </recommendedName>
</protein>
<feature type="compositionally biased region" description="Polar residues" evidence="1">
    <location>
        <begin position="454"/>
        <end position="465"/>
    </location>
</feature>
<evidence type="ECO:0000313" key="3">
    <source>
        <dbReference type="Proteomes" id="UP001164286"/>
    </source>
</evidence>
<organism evidence="2 3">
    <name type="scientific">Dioszegia hungarica</name>
    <dbReference type="NCBI Taxonomy" id="4972"/>
    <lineage>
        <taxon>Eukaryota</taxon>
        <taxon>Fungi</taxon>
        <taxon>Dikarya</taxon>
        <taxon>Basidiomycota</taxon>
        <taxon>Agaricomycotina</taxon>
        <taxon>Tremellomycetes</taxon>
        <taxon>Tremellales</taxon>
        <taxon>Bulleribasidiaceae</taxon>
        <taxon>Dioszegia</taxon>
    </lineage>
</organism>
<dbReference type="PANTHER" id="PTHR34706">
    <property type="entry name" value="SLR1338 PROTEIN"/>
    <property type="match status" value="1"/>
</dbReference>
<proteinExistence type="predicted"/>
<feature type="compositionally biased region" description="Basic and acidic residues" evidence="1">
    <location>
        <begin position="198"/>
        <end position="213"/>
    </location>
</feature>
<dbReference type="Proteomes" id="UP001164286">
    <property type="component" value="Unassembled WGS sequence"/>
</dbReference>
<evidence type="ECO:0000256" key="1">
    <source>
        <dbReference type="SAM" id="MobiDB-lite"/>
    </source>
</evidence>
<dbReference type="RefSeq" id="XP_052948754.1">
    <property type="nucleotide sequence ID" value="XM_053091799.1"/>
</dbReference>
<gene>
    <name evidence="2" type="ORF">MKK02DRAFT_42007</name>
</gene>
<evidence type="ECO:0008006" key="4">
    <source>
        <dbReference type="Google" id="ProtNLM"/>
    </source>
</evidence>
<feature type="region of interest" description="Disordered" evidence="1">
    <location>
        <begin position="605"/>
        <end position="624"/>
    </location>
</feature>
<dbReference type="SUPFAM" id="SSF53300">
    <property type="entry name" value="vWA-like"/>
    <property type="match status" value="1"/>
</dbReference>
<dbReference type="InterPro" id="IPR036465">
    <property type="entry name" value="vWFA_dom_sf"/>
</dbReference>
<keyword evidence="3" id="KW-1185">Reference proteome</keyword>
<dbReference type="AlphaFoldDB" id="A0AA38HFC9"/>
<feature type="compositionally biased region" description="Polar residues" evidence="1">
    <location>
        <begin position="431"/>
        <end position="448"/>
    </location>
</feature>
<feature type="compositionally biased region" description="Polar residues" evidence="1">
    <location>
        <begin position="339"/>
        <end position="350"/>
    </location>
</feature>
<evidence type="ECO:0000313" key="2">
    <source>
        <dbReference type="EMBL" id="KAI9638977.1"/>
    </source>
</evidence>